<keyword evidence="2" id="KW-0732">Signal</keyword>
<reference evidence="3 4" key="1">
    <citation type="submission" date="2018-04" db="EMBL/GenBank/DDBJ databases">
        <title>Genomic Encyclopedia of Archaeal and Bacterial Type Strains, Phase II (KMG-II): from individual species to whole genera.</title>
        <authorList>
            <person name="Goeker M."/>
        </authorList>
    </citation>
    <scope>NUCLEOTIDE SEQUENCE [LARGE SCALE GENOMIC DNA]</scope>
    <source>
        <strain evidence="3 4">DSM 29329</strain>
    </source>
</reference>
<dbReference type="RefSeq" id="WP_107975616.1">
    <property type="nucleotide sequence ID" value="NZ_BMEZ01000009.1"/>
</dbReference>
<feature type="signal peptide" evidence="2">
    <location>
        <begin position="1"/>
        <end position="24"/>
    </location>
</feature>
<feature type="chain" id="PRO_5015635828" description="Excinuclease ABC subunit A" evidence="2">
    <location>
        <begin position="25"/>
        <end position="108"/>
    </location>
</feature>
<protein>
    <recommendedName>
        <fullName evidence="5">Excinuclease ABC subunit A</fullName>
    </recommendedName>
</protein>
<evidence type="ECO:0000313" key="3">
    <source>
        <dbReference type="EMBL" id="PTX48741.1"/>
    </source>
</evidence>
<dbReference type="AlphaFoldDB" id="A0A2T6AY49"/>
<dbReference type="Gene3D" id="3.10.450.160">
    <property type="entry name" value="inner membrane protein cigr"/>
    <property type="match status" value="1"/>
</dbReference>
<organism evidence="3 4">
    <name type="scientific">Allosediminivita pacifica</name>
    <dbReference type="NCBI Taxonomy" id="1267769"/>
    <lineage>
        <taxon>Bacteria</taxon>
        <taxon>Pseudomonadati</taxon>
        <taxon>Pseudomonadota</taxon>
        <taxon>Alphaproteobacteria</taxon>
        <taxon>Rhodobacterales</taxon>
        <taxon>Paracoccaceae</taxon>
        <taxon>Allosediminivita</taxon>
    </lineage>
</organism>
<evidence type="ECO:0000256" key="2">
    <source>
        <dbReference type="SAM" id="SignalP"/>
    </source>
</evidence>
<dbReference type="Proteomes" id="UP000244069">
    <property type="component" value="Unassembled WGS sequence"/>
</dbReference>
<name>A0A2T6AY49_9RHOB</name>
<proteinExistence type="predicted"/>
<comment type="caution">
    <text evidence="3">The sequence shown here is derived from an EMBL/GenBank/DDBJ whole genome shotgun (WGS) entry which is preliminary data.</text>
</comment>
<keyword evidence="4" id="KW-1185">Reference proteome</keyword>
<dbReference type="EMBL" id="QBKN01000008">
    <property type="protein sequence ID" value="PTX48741.1"/>
    <property type="molecule type" value="Genomic_DNA"/>
</dbReference>
<dbReference type="OrthoDB" id="7666115at2"/>
<feature type="region of interest" description="Disordered" evidence="1">
    <location>
        <begin position="34"/>
        <end position="54"/>
    </location>
</feature>
<evidence type="ECO:0008006" key="5">
    <source>
        <dbReference type="Google" id="ProtNLM"/>
    </source>
</evidence>
<evidence type="ECO:0000313" key="4">
    <source>
        <dbReference type="Proteomes" id="UP000244069"/>
    </source>
</evidence>
<gene>
    <name evidence="3" type="ORF">C8N44_10818</name>
</gene>
<accession>A0A2T6AY49</accession>
<evidence type="ECO:0000256" key="1">
    <source>
        <dbReference type="SAM" id="MobiDB-lite"/>
    </source>
</evidence>
<sequence length="108" mass="11562">MQIGKATATIAVAAITAFATPALAQGKSGGCPPGLAKKNNGCNPPGQAGRDTGDRRYIDGDYVLIRDPDRYGLRDGRTYYRLGDDIYRVDRETREIIDFVGAAAALLD</sequence>